<dbReference type="EMBL" id="QGNW01000089">
    <property type="protein sequence ID" value="RVW99022.1"/>
    <property type="molecule type" value="Genomic_DNA"/>
</dbReference>
<dbReference type="AlphaFoldDB" id="A0A438IQP8"/>
<evidence type="ECO:0000256" key="1">
    <source>
        <dbReference type="SAM" id="MobiDB-lite"/>
    </source>
</evidence>
<reference evidence="2 3" key="1">
    <citation type="journal article" date="2018" name="PLoS Genet.">
        <title>Population sequencing reveals clonal diversity and ancestral inbreeding in the grapevine cultivar Chardonnay.</title>
        <authorList>
            <person name="Roach M.J."/>
            <person name="Johnson D.L."/>
            <person name="Bohlmann J."/>
            <person name="van Vuuren H.J."/>
            <person name="Jones S.J."/>
            <person name="Pretorius I.S."/>
            <person name="Schmidt S.A."/>
            <person name="Borneman A.R."/>
        </authorList>
    </citation>
    <scope>NUCLEOTIDE SEQUENCE [LARGE SCALE GENOMIC DNA]</scope>
    <source>
        <strain evidence="3">cv. Chardonnay</strain>
        <tissue evidence="2">Leaf</tissue>
    </source>
</reference>
<protein>
    <submittedName>
        <fullName evidence="2">Uncharacterized protein</fullName>
    </submittedName>
</protein>
<accession>A0A438IQP8</accession>
<feature type="region of interest" description="Disordered" evidence="1">
    <location>
        <begin position="1"/>
        <end position="22"/>
    </location>
</feature>
<dbReference type="Proteomes" id="UP000288805">
    <property type="component" value="Unassembled WGS sequence"/>
</dbReference>
<evidence type="ECO:0000313" key="2">
    <source>
        <dbReference type="EMBL" id="RVW99022.1"/>
    </source>
</evidence>
<comment type="caution">
    <text evidence="2">The sequence shown here is derived from an EMBL/GenBank/DDBJ whole genome shotgun (WGS) entry which is preliminary data.</text>
</comment>
<gene>
    <name evidence="2" type="ORF">CK203_019088</name>
</gene>
<proteinExistence type="predicted"/>
<evidence type="ECO:0000313" key="3">
    <source>
        <dbReference type="Proteomes" id="UP000288805"/>
    </source>
</evidence>
<organism evidence="2 3">
    <name type="scientific">Vitis vinifera</name>
    <name type="common">Grape</name>
    <dbReference type="NCBI Taxonomy" id="29760"/>
    <lineage>
        <taxon>Eukaryota</taxon>
        <taxon>Viridiplantae</taxon>
        <taxon>Streptophyta</taxon>
        <taxon>Embryophyta</taxon>
        <taxon>Tracheophyta</taxon>
        <taxon>Spermatophyta</taxon>
        <taxon>Magnoliopsida</taxon>
        <taxon>eudicotyledons</taxon>
        <taxon>Gunneridae</taxon>
        <taxon>Pentapetalae</taxon>
        <taxon>rosids</taxon>
        <taxon>Vitales</taxon>
        <taxon>Vitaceae</taxon>
        <taxon>Viteae</taxon>
        <taxon>Vitis</taxon>
    </lineage>
</organism>
<feature type="region of interest" description="Disordered" evidence="1">
    <location>
        <begin position="107"/>
        <end position="127"/>
    </location>
</feature>
<sequence>MEETKTMKTPMSSSIKLDKNEKGKSIDSTMYRGMISSLLYFTASRPDIMYSGFGFGSTYPSFTHHSQFQHHSHAPRVSIVSVSLSTNLVSFVSVFLIAPRRESVVSRAQGKHPVESSQPAQTKAHRKARFDTALFSFVEDYKRYKHKFAQRKVVPRRSINFSQLQYFGFEGLFSQMSWLPIMTISEPIFLTLVRTFYSRATYGIGGSIISTVKGVEIQLDSESIYRIFDIAPIRLKVRLGDGQTIGPQLDRDQQSTTPHDLLYPATTRRTLRRGQMKFEKAPNGSWIRIAERPPAQARG</sequence>
<name>A0A438IQP8_VITVI</name>